<dbReference type="Pfam" id="PF13087">
    <property type="entry name" value="AAA_12"/>
    <property type="match status" value="1"/>
</dbReference>
<dbReference type="EnsemblProtists" id="PYU1_T003309">
    <property type="protein sequence ID" value="PYU1_T003309"/>
    <property type="gene ID" value="PYU1_G003300"/>
</dbReference>
<dbReference type="Gene3D" id="1.20.930.10">
    <property type="entry name" value="Conserved domain common to transcription factors TFIIS, elongin A, CRSP70"/>
    <property type="match status" value="1"/>
</dbReference>
<dbReference type="PANTHER" id="PTHR10887">
    <property type="entry name" value="DNA2/NAM7 HELICASE FAMILY"/>
    <property type="match status" value="1"/>
</dbReference>
<keyword evidence="6 7" id="KW-0539">Nucleus</keyword>
<keyword evidence="11" id="KW-1185">Reference proteome</keyword>
<keyword evidence="2" id="KW-0547">Nucleotide-binding</keyword>
<feature type="region of interest" description="Disordered" evidence="8">
    <location>
        <begin position="2236"/>
        <end position="2316"/>
    </location>
</feature>
<dbReference type="eggNOG" id="KOG1801">
    <property type="taxonomic scope" value="Eukaryota"/>
</dbReference>
<comment type="subcellular location">
    <subcellularLocation>
        <location evidence="1 7">Nucleus</location>
    </subcellularLocation>
</comment>
<dbReference type="OMA" id="CVDIYHA"/>
<dbReference type="Pfam" id="PF08711">
    <property type="entry name" value="Med26"/>
    <property type="match status" value="1"/>
</dbReference>
<evidence type="ECO:0000256" key="1">
    <source>
        <dbReference type="ARBA" id="ARBA00004123"/>
    </source>
</evidence>
<name>K3WEB8_GLOUD</name>
<reference evidence="11" key="1">
    <citation type="journal article" date="2010" name="Genome Biol.">
        <title>Genome sequence of the necrotrophic plant pathogen Pythium ultimum reveals original pathogenicity mechanisms and effector repertoire.</title>
        <authorList>
            <person name="Levesque C.A."/>
            <person name="Brouwer H."/>
            <person name="Cano L."/>
            <person name="Hamilton J.P."/>
            <person name="Holt C."/>
            <person name="Huitema E."/>
            <person name="Raffaele S."/>
            <person name="Robideau G.P."/>
            <person name="Thines M."/>
            <person name="Win J."/>
            <person name="Zerillo M.M."/>
            <person name="Beakes G.W."/>
            <person name="Boore J.L."/>
            <person name="Busam D."/>
            <person name="Dumas B."/>
            <person name="Ferriera S."/>
            <person name="Fuerstenberg S.I."/>
            <person name="Gachon C.M."/>
            <person name="Gaulin E."/>
            <person name="Govers F."/>
            <person name="Grenville-Briggs L."/>
            <person name="Horner N."/>
            <person name="Hostetler J."/>
            <person name="Jiang R.H."/>
            <person name="Johnson J."/>
            <person name="Krajaejun T."/>
            <person name="Lin H."/>
            <person name="Meijer H.J."/>
            <person name="Moore B."/>
            <person name="Morris P."/>
            <person name="Phuntmart V."/>
            <person name="Puiu D."/>
            <person name="Shetty J."/>
            <person name="Stajich J.E."/>
            <person name="Tripathy S."/>
            <person name="Wawra S."/>
            <person name="van West P."/>
            <person name="Whitty B.R."/>
            <person name="Coutinho P.M."/>
            <person name="Henrissat B."/>
            <person name="Martin F."/>
            <person name="Thomas P.D."/>
            <person name="Tyler B.M."/>
            <person name="De Vries R.P."/>
            <person name="Kamoun S."/>
            <person name="Yandell M."/>
            <person name="Tisserat N."/>
            <person name="Buell C.R."/>
        </authorList>
    </citation>
    <scope>NUCLEOTIDE SEQUENCE</scope>
    <source>
        <strain evidence="11">DAOM:BR144</strain>
    </source>
</reference>
<dbReference type="SUPFAM" id="SSF52540">
    <property type="entry name" value="P-loop containing nucleoside triphosphate hydrolases"/>
    <property type="match status" value="1"/>
</dbReference>
<feature type="domain" description="TFIIS N-terminal" evidence="9">
    <location>
        <begin position="1354"/>
        <end position="1433"/>
    </location>
</feature>
<dbReference type="PROSITE" id="PS51319">
    <property type="entry name" value="TFIIS_N"/>
    <property type="match status" value="1"/>
</dbReference>
<evidence type="ECO:0000256" key="5">
    <source>
        <dbReference type="ARBA" id="ARBA00022840"/>
    </source>
</evidence>
<organism evidence="10 11">
    <name type="scientific">Globisporangium ultimum (strain ATCC 200006 / CBS 805.95 / DAOM BR144)</name>
    <name type="common">Pythium ultimum</name>
    <dbReference type="NCBI Taxonomy" id="431595"/>
    <lineage>
        <taxon>Eukaryota</taxon>
        <taxon>Sar</taxon>
        <taxon>Stramenopiles</taxon>
        <taxon>Oomycota</taxon>
        <taxon>Peronosporomycetes</taxon>
        <taxon>Pythiales</taxon>
        <taxon>Pythiaceae</taxon>
        <taxon>Globisporangium</taxon>
    </lineage>
</organism>
<dbReference type="GO" id="GO:0016787">
    <property type="term" value="F:hydrolase activity"/>
    <property type="evidence" value="ECO:0007669"/>
    <property type="project" value="UniProtKB-KW"/>
</dbReference>
<dbReference type="GO" id="GO:0005694">
    <property type="term" value="C:chromosome"/>
    <property type="evidence" value="ECO:0007669"/>
    <property type="project" value="UniProtKB-ARBA"/>
</dbReference>
<keyword evidence="5" id="KW-0067">ATP-binding</keyword>
<dbReference type="CDD" id="cd18042">
    <property type="entry name" value="DEXXQc_SETX"/>
    <property type="match status" value="1"/>
</dbReference>
<feature type="compositionally biased region" description="Basic and acidic residues" evidence="8">
    <location>
        <begin position="2251"/>
        <end position="2271"/>
    </location>
</feature>
<feature type="region of interest" description="Disordered" evidence="8">
    <location>
        <begin position="1523"/>
        <end position="1542"/>
    </location>
</feature>
<feature type="compositionally biased region" description="Low complexity" evidence="8">
    <location>
        <begin position="2272"/>
        <end position="2281"/>
    </location>
</feature>
<accession>K3WEB8</accession>
<evidence type="ECO:0000259" key="9">
    <source>
        <dbReference type="PROSITE" id="PS51319"/>
    </source>
</evidence>
<dbReference type="VEuPathDB" id="FungiDB:PYU1_G003300"/>
<evidence type="ECO:0000313" key="10">
    <source>
        <dbReference type="EnsemblProtists" id="PYU1_T003309"/>
    </source>
</evidence>
<dbReference type="Pfam" id="PF12726">
    <property type="entry name" value="SEN1_N"/>
    <property type="match status" value="1"/>
</dbReference>
<dbReference type="CDD" id="cd00183">
    <property type="entry name" value="TFIIS_I"/>
    <property type="match status" value="1"/>
</dbReference>
<dbReference type="FunFam" id="3.40.50.300:FF:000326">
    <property type="entry name" value="P-loop containing nucleoside triphosphate hydrolase"/>
    <property type="match status" value="1"/>
</dbReference>
<dbReference type="SUPFAM" id="SSF47676">
    <property type="entry name" value="Conserved domain common to transcription factors TFIIS, elongin A, CRSP70"/>
    <property type="match status" value="1"/>
</dbReference>
<dbReference type="GO" id="GO:0005524">
    <property type="term" value="F:ATP binding"/>
    <property type="evidence" value="ECO:0007669"/>
    <property type="project" value="UniProtKB-KW"/>
</dbReference>
<keyword evidence="3" id="KW-0378">Hydrolase</keyword>
<dbReference type="Gene3D" id="3.40.50.300">
    <property type="entry name" value="P-loop containing nucleotide triphosphate hydrolases"/>
    <property type="match status" value="2"/>
</dbReference>
<dbReference type="InterPro" id="IPR003617">
    <property type="entry name" value="TFIIS/CRSP70_N_sub"/>
</dbReference>
<reference evidence="11" key="2">
    <citation type="submission" date="2010-04" db="EMBL/GenBank/DDBJ databases">
        <authorList>
            <person name="Buell R."/>
            <person name="Hamilton J."/>
            <person name="Hostetler J."/>
        </authorList>
    </citation>
    <scope>NUCLEOTIDE SEQUENCE [LARGE SCALE GENOMIC DNA]</scope>
    <source>
        <strain evidence="11">DAOM:BR144</strain>
    </source>
</reference>
<dbReference type="InterPro" id="IPR047187">
    <property type="entry name" value="SF1_C_Upf1"/>
</dbReference>
<feature type="compositionally biased region" description="Basic and acidic residues" evidence="8">
    <location>
        <begin position="2283"/>
        <end position="2316"/>
    </location>
</feature>
<dbReference type="InterPro" id="IPR024481">
    <property type="entry name" value="Helicase_Sen1_N"/>
</dbReference>
<dbReference type="InterPro" id="IPR041679">
    <property type="entry name" value="DNA2/NAM7-like_C"/>
</dbReference>
<dbReference type="GO" id="GO:0004386">
    <property type="term" value="F:helicase activity"/>
    <property type="evidence" value="ECO:0007669"/>
    <property type="project" value="UniProtKB-KW"/>
</dbReference>
<evidence type="ECO:0000313" key="11">
    <source>
        <dbReference type="Proteomes" id="UP000019132"/>
    </source>
</evidence>
<reference evidence="10" key="3">
    <citation type="submission" date="2015-02" db="UniProtKB">
        <authorList>
            <consortium name="EnsemblProtists"/>
        </authorList>
    </citation>
    <scope>IDENTIFICATION</scope>
    <source>
        <strain evidence="10">DAOM BR144</strain>
    </source>
</reference>
<feature type="compositionally biased region" description="Low complexity" evidence="8">
    <location>
        <begin position="2167"/>
        <end position="2181"/>
    </location>
</feature>
<feature type="region of interest" description="Disordered" evidence="8">
    <location>
        <begin position="1004"/>
        <end position="1076"/>
    </location>
</feature>
<dbReference type="CDD" id="cd18808">
    <property type="entry name" value="SF1_C_Upf1"/>
    <property type="match status" value="1"/>
</dbReference>
<dbReference type="InterPro" id="IPR035441">
    <property type="entry name" value="TFIIS/LEDGF_dom_sf"/>
</dbReference>
<keyword evidence="4" id="KW-0347">Helicase</keyword>
<evidence type="ECO:0000256" key="8">
    <source>
        <dbReference type="SAM" id="MobiDB-lite"/>
    </source>
</evidence>
<dbReference type="InParanoid" id="K3WEB8"/>
<dbReference type="HOGENOM" id="CLU_232595_0_0_1"/>
<feature type="compositionally biased region" description="Basic and acidic residues" evidence="8">
    <location>
        <begin position="2150"/>
        <end position="2165"/>
    </location>
</feature>
<feature type="compositionally biased region" description="Polar residues" evidence="8">
    <location>
        <begin position="957"/>
        <end position="968"/>
    </location>
</feature>
<dbReference type="GO" id="GO:0005634">
    <property type="term" value="C:nucleus"/>
    <property type="evidence" value="ECO:0007669"/>
    <property type="project" value="UniProtKB-SubCell"/>
</dbReference>
<dbReference type="InterPro" id="IPR017923">
    <property type="entry name" value="TFIIS_N"/>
</dbReference>
<dbReference type="STRING" id="431595.K3WEB8"/>
<feature type="region of interest" description="Disordered" evidence="8">
    <location>
        <begin position="924"/>
        <end position="972"/>
    </location>
</feature>
<dbReference type="EMBL" id="GL376603">
    <property type="status" value="NOT_ANNOTATED_CDS"/>
    <property type="molecule type" value="Genomic_DNA"/>
</dbReference>
<evidence type="ECO:0000256" key="7">
    <source>
        <dbReference type="PROSITE-ProRule" id="PRU00649"/>
    </source>
</evidence>
<dbReference type="InterPro" id="IPR041677">
    <property type="entry name" value="DNA2/NAM7_AAA_11"/>
</dbReference>
<dbReference type="Proteomes" id="UP000019132">
    <property type="component" value="Unassembled WGS sequence"/>
</dbReference>
<feature type="region of interest" description="Disordered" evidence="8">
    <location>
        <begin position="2129"/>
        <end position="2218"/>
    </location>
</feature>
<proteinExistence type="predicted"/>
<evidence type="ECO:0000256" key="2">
    <source>
        <dbReference type="ARBA" id="ARBA00022741"/>
    </source>
</evidence>
<evidence type="ECO:0000256" key="4">
    <source>
        <dbReference type="ARBA" id="ARBA00022806"/>
    </source>
</evidence>
<feature type="compositionally biased region" description="Basic and acidic residues" evidence="8">
    <location>
        <begin position="2184"/>
        <end position="2207"/>
    </location>
</feature>
<evidence type="ECO:0000256" key="6">
    <source>
        <dbReference type="ARBA" id="ARBA00023242"/>
    </source>
</evidence>
<dbReference type="PANTHER" id="PTHR10887:SF495">
    <property type="entry name" value="HELICASE SENATAXIN ISOFORM X1-RELATED"/>
    <property type="match status" value="1"/>
</dbReference>
<sequence>MEAQARAFEYEIAQLSDRAQDAQTVVEKQRLYGRIGQFLMGSFDGHWWCRFPSLMVFMMRILELYPAADSVRVFYEKMATQLGLCCKCVDIYHASLPSVRIELEYEFTPSSIKAFFYKVAQLDADRFHGVFTLKSMDPSGGVLLGTLAHASRAEKEKFATMTSIALYEILSQRRLYSDFRIIRVISKWLTAAPPDAKELLNYDLLCNCIGVYQLLVSPDSGVRGWANSLVQKFGAIDLSGENGQDQPFMKVLEEWMYILESESFNTPVLSLDLQTTEELPLQLDETSLEVVLESFDNLPDLVFNYLNDAEPTTTNQQITFVICKCYSVLLRCLGHRFWNHTVHSPKVVIDMVMQHCQQPAWLVFVTKQLIELLPPLLASSRPPQISTKQSNRLKLDFYLKSRERILLFLIDQRHRPERYSEPTLKVACSRAVSSIVCDCYEPRLQSSGAKKEQVFEDGALPESQLIDYSVSESAFWWPCGLNSTITTGGPDLEQLWGTHLFNVIVDPKNVPALVDHAAITCSTILSKHLLLARDVVFTCLARSGDILTQEKMAEMTKSKPIITFLLGKLSTWRAIATIPVTVHGALFESIGGVSEILNVIEAQQIVPEEIVSFKAVLKKYEAHLMSYLASICEEVLVNGLSNPLRFPVVAQHTSLCLLSPTSEIDQSMRRLLTHVAASKNAPGRPTTVLESLVISVHRNTEAFLRGVLSLLQSMRLYDFSLVVTVPTLKKVIFTWSKIFELVKASLLKVLDGTYTSSSSLASADSSNVNLRKLPILINDFLVAVLSSLYDPRKRIAMVEETILVRVLDFAVTFWVFWTETMKDPNAATKRSAGLIVPLVRCIETGSAAEKTRAAEVLMMVLETLVRGSVVLDEATLQQVENIRAISSSVQSKRSTDFSRMTKKLRQLDRTSSWFSKKRSTISDWRTSKGAEAPAQSSSSSSSSSRARKDAREVIDVTGSSKTITSSRPMSAKAAARAQTKMAVDLTGASDTYFDSAARKNHSFYAEPDYGAQKNRQPSPAERDEKPKSAFSISQVVKGLSHAHGGGGNQSRYSRSEDRPGGPVVNTAPEEPVEEEEDEALQFAGLFHRIKNTQKPIPVCSLLPFYRQLLQLCMPVLLMREFENERSDKVLPSPDMTFKKSSEYVNAFLPLLLEECNNELQEGLRKCISSGGGHLLRYESEKSREGMRCLNFTIVQVDESATNSFFKNDSRGRGTPKDKVFRNGDVVLMRIAAGATHQQSGFMGNRELLGVIMISETEKGRKRSAPGKKPDTEEEVVKVLFLNDGELDSVTEEVGSFTVESLSASAIADSEWKVHCLGNLTTAAREYISLRSVDMLPEHLRTTILTPNVYKSTQTELILITTAIDELRSSKSSDADAKVVKLLKRLDKMDVTLMDLRTTSIGKAINKLRKHDNADVKVLSSKLKDKWTGLMNEADALQRAPRFLPQELWDAIKVQYNQSQLQSVHSVLNNYNVGISLLQGPPGTGKTKTIMGLLSGFLALRPPASAIIPSKNFKSSSSAASATAVPKGESSSMPPRAESTKSGFSNFQFGREIGSTAQPSPSSARPTFSLSAVTSGMGSILRRTDADPNTGPAKKTTIQALKNATTVRSRLEDKLSARKPSPSAPSSLVVRQRVISSNPTMRSVGKSCNVLLCAPSNGAVDELVLRIVTDGLMDSTGKVTKVRAPSVHLEALSEDWLSIVRLGNPGEDAPDIVKSVCLPQIIKRELDIHPKALQLRSLQETQQTLRKSIRDFHQKPKDASEGPKSRKGLAQIHAQLTKCSGEVRRLRDEVFAIRTKMTGAILSRASIIACTLSKSGSGPLSGLQRGFDALIVDEAAQAVELSTLVPIRERVARVVLVGDPKQLPATVKSVVAANARYDRSLFERIAESGVAPSMLRVQYRMHPFLREFPSKRFYGGMLTDGPSVMERIQKVCPGVYKFPCFQPFLLYDVTNSSEEDMNGSKYNRIEAQFCIEICQNMFQTCADVRKHNWSVGFVSPYKEQVRVLRREITRSSIPSSISIEVNTVDGFQGREKDVIIFSCVRASRRGGIGFLKDIRRLNVAITRARFCLFVVGHVDTLVRDETWSALVRSADDRKLIIRTRGSNFANVSKRLESAESKHLVEHFKDMHEKAMKKVAAPAAATEPSDSSATKSPEKASELAQDAEMRQESSTAAADASSTPALSVKYEVESKQPTGKKDIKEEENAERRTSPSNSNQLPNLPAITSFASASTKSSFDAKRSEATLEARSSSSSSDRRAVHADSNDSRSERRDSRPSSSGSNQNDQDYNRFKKRDYGRDGDRSSHPRDKISIDRSDRDMKTSGAGTLLVMQTEQTLNQSTDLIEKLKEADTRLVTHIEQTATINATRIAEEMSGEAILRHRVLRMSQ</sequence>
<dbReference type="InterPro" id="IPR045055">
    <property type="entry name" value="DNA2/NAM7-like"/>
</dbReference>
<dbReference type="Pfam" id="PF13086">
    <property type="entry name" value="AAA_11"/>
    <property type="match status" value="2"/>
</dbReference>
<evidence type="ECO:0000256" key="3">
    <source>
        <dbReference type="ARBA" id="ARBA00022801"/>
    </source>
</evidence>
<dbReference type="InterPro" id="IPR027417">
    <property type="entry name" value="P-loop_NTPase"/>
</dbReference>
<dbReference type="SMART" id="SM00509">
    <property type="entry name" value="TFS2N"/>
    <property type="match status" value="1"/>
</dbReference>
<protein>
    <recommendedName>
        <fullName evidence="9">TFIIS N-terminal domain-containing protein</fullName>
    </recommendedName>
</protein>